<dbReference type="PANTHER" id="PTHR12994">
    <property type="entry name" value="SECERNIN"/>
    <property type="match status" value="1"/>
</dbReference>
<dbReference type="Proteomes" id="UP000518316">
    <property type="component" value="Unassembled WGS sequence"/>
</dbReference>
<evidence type="ECO:0000313" key="8">
    <source>
        <dbReference type="Proteomes" id="UP000518316"/>
    </source>
</evidence>
<dbReference type="NCBIfam" id="NF033678">
    <property type="entry name" value="C69_fam_dipept"/>
    <property type="match status" value="1"/>
</dbReference>
<evidence type="ECO:0000313" key="7">
    <source>
        <dbReference type="EMBL" id="MBB1068833.1"/>
    </source>
</evidence>
<accession>A0A7W3Y7Y2</accession>
<dbReference type="EC" id="3.4.-.-" evidence="6"/>
<evidence type="ECO:0000256" key="5">
    <source>
        <dbReference type="ARBA" id="ARBA00022997"/>
    </source>
</evidence>
<dbReference type="Gene3D" id="3.60.60.10">
    <property type="entry name" value="Penicillin V Acylase, Chain A"/>
    <property type="match status" value="1"/>
</dbReference>
<keyword evidence="3 6" id="KW-0645">Protease</keyword>
<keyword evidence="8" id="KW-1185">Reference proteome</keyword>
<dbReference type="RefSeq" id="WP_182597564.1">
    <property type="nucleotide sequence ID" value="NZ_JACIVC010000035.1"/>
</dbReference>
<dbReference type="GO" id="GO:0070004">
    <property type="term" value="F:cysteine-type exopeptidase activity"/>
    <property type="evidence" value="ECO:0007669"/>
    <property type="project" value="InterPro"/>
</dbReference>
<evidence type="ECO:0000256" key="4">
    <source>
        <dbReference type="ARBA" id="ARBA00022801"/>
    </source>
</evidence>
<comment type="catalytic activity">
    <reaction evidence="1">
        <text>an L-aminoacyl-L-amino acid + H2O = 2 an L-alpha-amino acid</text>
        <dbReference type="Rhea" id="RHEA:48940"/>
        <dbReference type="ChEBI" id="CHEBI:15377"/>
        <dbReference type="ChEBI" id="CHEBI:59869"/>
        <dbReference type="ChEBI" id="CHEBI:77460"/>
        <dbReference type="EC" id="3.4.13.19"/>
    </reaction>
</comment>
<dbReference type="GO" id="GO:0016805">
    <property type="term" value="F:dipeptidase activity"/>
    <property type="evidence" value="ECO:0007669"/>
    <property type="project" value="UniProtKB-KW"/>
</dbReference>
<evidence type="ECO:0000256" key="1">
    <source>
        <dbReference type="ARBA" id="ARBA00001670"/>
    </source>
</evidence>
<protein>
    <recommendedName>
        <fullName evidence="6">Dipeptidase</fullName>
        <ecNumber evidence="6">3.4.-.-</ecNumber>
    </recommendedName>
</protein>
<evidence type="ECO:0000256" key="6">
    <source>
        <dbReference type="RuleBase" id="RU364089"/>
    </source>
</evidence>
<dbReference type="AlphaFoldDB" id="A0A7W3Y7Y2"/>
<name>A0A7W3Y7Y2_9LACO</name>
<comment type="caution">
    <text evidence="7">The sequence shown here is derived from an EMBL/GenBank/DDBJ whole genome shotgun (WGS) entry which is preliminary data.</text>
</comment>
<comment type="similarity">
    <text evidence="2 6">Belongs to the peptidase C69 family.</text>
</comment>
<dbReference type="GO" id="GO:0006508">
    <property type="term" value="P:proteolysis"/>
    <property type="evidence" value="ECO:0007669"/>
    <property type="project" value="UniProtKB-KW"/>
</dbReference>
<organism evidence="7 8">
    <name type="scientific">Limosilactobacillus albertensis</name>
    <dbReference type="NCBI Taxonomy" id="2759752"/>
    <lineage>
        <taxon>Bacteria</taxon>
        <taxon>Bacillati</taxon>
        <taxon>Bacillota</taxon>
        <taxon>Bacilli</taxon>
        <taxon>Lactobacillales</taxon>
        <taxon>Lactobacillaceae</taxon>
        <taxon>Limosilactobacillus</taxon>
    </lineage>
</organism>
<dbReference type="InterPro" id="IPR047804">
    <property type="entry name" value="C69_dipept_A-like"/>
</dbReference>
<evidence type="ECO:0000256" key="3">
    <source>
        <dbReference type="ARBA" id="ARBA00022670"/>
    </source>
</evidence>
<proteinExistence type="inferred from homology"/>
<sequence length="458" mass="51624">MQHTCTTFLAGKSATIDGSTIICREEDYGNAFDPQRFALIKPERQPRKYCSKTTDFKIELPIPKLKYTSTPDADDKDGIFGAGGINSANVAMTATETITTNARILANDPYNESTGIGEEDFVTLVLPYIKSAREGVESLGALLTKYGTYEANAIAFSDKNDVWYMETIGGHHWAAIRIPDNAYVIAPNRFNITHFDFDDQSTLSSPDLKQWIDENNLNPDNEGYNLRHICGSETVTDTVYNNPRAWYVQQQLGTVNDDPQNNDLPFICYSNEKITIAKIKKLMSSHYQGTEYDPYHLANRDAPFRSIALNRNLELHILQIRNNVSPDIAGVHWLAFGPNTFNAVVPFYANVDDTPAAYRDTSTEYSLDDMYWLTHTIAALGDQNYRQAQSLEEKFELEVMAKALNIQHKADRKITACDDISAYLTMINNQMAEIAMTEGRKLLGSLVKLTFNLEHLQF</sequence>
<keyword evidence="4 6" id="KW-0378">Hydrolase</keyword>
<dbReference type="Pfam" id="PF03577">
    <property type="entry name" value="Peptidase_C69"/>
    <property type="match status" value="1"/>
</dbReference>
<evidence type="ECO:0000256" key="2">
    <source>
        <dbReference type="ARBA" id="ARBA00007225"/>
    </source>
</evidence>
<dbReference type="InterPro" id="IPR005322">
    <property type="entry name" value="Peptidase_C69"/>
</dbReference>
<dbReference type="EMBL" id="JACIVC010000035">
    <property type="protein sequence ID" value="MBB1068833.1"/>
    <property type="molecule type" value="Genomic_DNA"/>
</dbReference>
<dbReference type="PANTHER" id="PTHR12994:SF17">
    <property type="entry name" value="LD30995P"/>
    <property type="match status" value="1"/>
</dbReference>
<keyword evidence="5 6" id="KW-0224">Dipeptidase</keyword>
<gene>
    <name evidence="7" type="ORF">H5S40_01380</name>
</gene>
<reference evidence="7 8" key="1">
    <citation type="submission" date="2020-07" db="EMBL/GenBank/DDBJ databases">
        <title>Description of Limosilactobacillus balticus sp. nov., Limosilactobacillus agrestis sp. nov., Limosilactobacillus albertensis sp. nov., Limosilactobacillus rudii sp. nov., Limosilactobacillus fastidiosus sp. nov., five novel Limosilactobacillus species isolated from the vertebrate gastrointestinal tract, and proposal of 6 subspecies of Limosilactobacillus reuteri adapted to the gastrointestinal tract of specific vertebrate hosts.</title>
        <authorList>
            <person name="Li F."/>
            <person name="Cheng C."/>
            <person name="Zheng J."/>
            <person name="Quevedo R.M."/>
            <person name="Li J."/>
            <person name="Roos S."/>
            <person name="Gaenzle M.G."/>
            <person name="Walter J."/>
        </authorList>
    </citation>
    <scope>NUCLEOTIDE SEQUENCE [LARGE SCALE GENOMIC DNA]</scope>
    <source>
        <strain evidence="7 8">RRLNB_1_1</strain>
    </source>
</reference>